<accession>I3UTX7</accession>
<proteinExistence type="predicted"/>
<sequence length="72" mass="7299">MGDRAASAGQGGGAGANREALLQVVQALAALVVQFVGHQGYALAMVVLVPSGKRGAELRNFGLGLLRAPLWA</sequence>
<evidence type="ECO:0000313" key="1">
    <source>
        <dbReference type="EMBL" id="AFK68948.1"/>
    </source>
</evidence>
<protein>
    <submittedName>
        <fullName evidence="1">Uncharacterized protein</fullName>
    </submittedName>
</protein>
<dbReference type="AlphaFoldDB" id="I3UTX7"/>
<dbReference type="KEGG" id="ppi:YSA_04032"/>
<dbReference type="EMBL" id="CP003588">
    <property type="protein sequence ID" value="AFK68948.1"/>
    <property type="molecule type" value="Genomic_DNA"/>
</dbReference>
<dbReference type="HOGENOM" id="CLU_2719276_0_0_6"/>
<name>I3UTX7_PSEPU</name>
<evidence type="ECO:0000313" key="2">
    <source>
        <dbReference type="Proteomes" id="UP000005268"/>
    </source>
</evidence>
<gene>
    <name evidence="1" type="ORF">YSA_04032</name>
</gene>
<dbReference type="Proteomes" id="UP000005268">
    <property type="component" value="Chromosome"/>
</dbReference>
<reference evidence="1 2" key="1">
    <citation type="journal article" date="2012" name="J. Bacteriol.">
        <title>Complete Genome Sequence of the Naphthalene-Degrading Pseudomonas putida Strain ND6.</title>
        <authorList>
            <person name="Li S."/>
            <person name="Zhao H."/>
            <person name="Li Y."/>
            <person name="Niu S."/>
            <person name="Cai B."/>
        </authorList>
    </citation>
    <scope>NUCLEOTIDE SEQUENCE [LARGE SCALE GENOMIC DNA]</scope>
    <source>
        <strain evidence="1 2">ND6</strain>
    </source>
</reference>
<organism evidence="1 2">
    <name type="scientific">Pseudomonas putida ND6</name>
    <dbReference type="NCBI Taxonomy" id="231023"/>
    <lineage>
        <taxon>Bacteria</taxon>
        <taxon>Pseudomonadati</taxon>
        <taxon>Pseudomonadota</taxon>
        <taxon>Gammaproteobacteria</taxon>
        <taxon>Pseudomonadales</taxon>
        <taxon>Pseudomonadaceae</taxon>
        <taxon>Pseudomonas</taxon>
    </lineage>
</organism>